<reference evidence="1 2" key="1">
    <citation type="submission" date="2022-01" db="EMBL/GenBank/DDBJ databases">
        <authorList>
            <person name="Won M."/>
            <person name="Kim S.-J."/>
            <person name="Kwon S.-W."/>
        </authorList>
    </citation>
    <scope>NUCLEOTIDE SEQUENCE [LARGE SCALE GENOMIC DNA]</scope>
    <source>
        <strain evidence="1 2">KCTC 23505</strain>
    </source>
</reference>
<protein>
    <submittedName>
        <fullName evidence="1">Uncharacterized protein</fullName>
    </submittedName>
</protein>
<evidence type="ECO:0000313" key="2">
    <source>
        <dbReference type="Proteomes" id="UP001521209"/>
    </source>
</evidence>
<comment type="caution">
    <text evidence="1">The sequence shown here is derived from an EMBL/GenBank/DDBJ whole genome shotgun (WGS) entry which is preliminary data.</text>
</comment>
<gene>
    <name evidence="1" type="ORF">L2A60_19480</name>
</gene>
<name>A0ABS9E3C2_9PROT</name>
<evidence type="ECO:0000313" key="1">
    <source>
        <dbReference type="EMBL" id="MCF3948828.1"/>
    </source>
</evidence>
<keyword evidence="2" id="KW-1185">Reference proteome</keyword>
<accession>A0ABS9E3C2</accession>
<dbReference type="EMBL" id="JAKGBZ010000089">
    <property type="protein sequence ID" value="MCF3948828.1"/>
    <property type="molecule type" value="Genomic_DNA"/>
</dbReference>
<proteinExistence type="predicted"/>
<dbReference type="Proteomes" id="UP001521209">
    <property type="component" value="Unassembled WGS sequence"/>
</dbReference>
<organism evidence="1 2">
    <name type="scientific">Acidiphilium iwatense</name>
    <dbReference type="NCBI Taxonomy" id="768198"/>
    <lineage>
        <taxon>Bacteria</taxon>
        <taxon>Pseudomonadati</taxon>
        <taxon>Pseudomonadota</taxon>
        <taxon>Alphaproteobacteria</taxon>
        <taxon>Acetobacterales</taxon>
        <taxon>Acidocellaceae</taxon>
        <taxon>Acidiphilium</taxon>
    </lineage>
</organism>
<sequence>MTHRMIFGIAVKDLIPRRSESLAETGIQGDYWPSDYRDDNHWEVDGQTVRDDWRGSD</sequence>
<dbReference type="RefSeq" id="WP_235706137.1">
    <property type="nucleotide sequence ID" value="NZ_JAKGBZ010000089.1"/>
</dbReference>